<evidence type="ECO:0000256" key="7">
    <source>
        <dbReference type="SAM" id="Phobius"/>
    </source>
</evidence>
<feature type="transmembrane region" description="Helical" evidence="7">
    <location>
        <begin position="123"/>
        <end position="140"/>
    </location>
</feature>
<keyword evidence="3" id="KW-1003">Cell membrane</keyword>
<dbReference type="EMBL" id="CDNC01000049">
    <property type="protein sequence ID" value="CEM63233.1"/>
    <property type="molecule type" value="Genomic_DNA"/>
</dbReference>
<evidence type="ECO:0000256" key="6">
    <source>
        <dbReference type="ARBA" id="ARBA00023136"/>
    </source>
</evidence>
<dbReference type="PROSITE" id="PS50928">
    <property type="entry name" value="ABC_TM1"/>
    <property type="match status" value="1"/>
</dbReference>
<evidence type="ECO:0000256" key="5">
    <source>
        <dbReference type="ARBA" id="ARBA00022989"/>
    </source>
</evidence>
<dbReference type="Proteomes" id="UP000042527">
    <property type="component" value="Unassembled WGS sequence"/>
</dbReference>
<dbReference type="Gene3D" id="1.10.3720.10">
    <property type="entry name" value="MetI-like"/>
    <property type="match status" value="1"/>
</dbReference>
<feature type="transmembrane region" description="Helical" evidence="7">
    <location>
        <begin position="21"/>
        <end position="48"/>
    </location>
</feature>
<feature type="transmembrane region" description="Helical" evidence="7">
    <location>
        <begin position="272"/>
        <end position="295"/>
    </location>
</feature>
<dbReference type="InterPro" id="IPR000515">
    <property type="entry name" value="MetI-like"/>
</dbReference>
<dbReference type="GeneID" id="57752539"/>
<evidence type="ECO:0000313" key="10">
    <source>
        <dbReference type="EMBL" id="QEJ98770.1"/>
    </source>
</evidence>
<feature type="transmembrane region" description="Helical" evidence="7">
    <location>
        <begin position="228"/>
        <end position="251"/>
    </location>
</feature>
<evidence type="ECO:0000256" key="3">
    <source>
        <dbReference type="ARBA" id="ARBA00022475"/>
    </source>
</evidence>
<name>A0A0B7GXJ1_TREPH</name>
<dbReference type="OrthoDB" id="9788108at2"/>
<keyword evidence="4 7" id="KW-0812">Transmembrane</keyword>
<feature type="domain" description="ABC transmembrane type-1" evidence="8">
    <location>
        <begin position="86"/>
        <end position="296"/>
    </location>
</feature>
<dbReference type="SUPFAM" id="SSF161098">
    <property type="entry name" value="MetI-like"/>
    <property type="match status" value="1"/>
</dbReference>
<comment type="subcellular location">
    <subcellularLocation>
        <location evidence="1">Cell membrane</location>
        <topology evidence="1">Multi-pass membrane protein</topology>
    </subcellularLocation>
</comment>
<gene>
    <name evidence="10" type="ORF">FUT82_12715</name>
    <name evidence="9" type="ORF">TPHV1_70096</name>
</gene>
<dbReference type="InterPro" id="IPR050809">
    <property type="entry name" value="UgpAE/MalFG_permease"/>
</dbReference>
<dbReference type="AlphaFoldDB" id="A0A0B7GXJ1"/>
<reference evidence="11" key="1">
    <citation type="submission" date="2015-01" db="EMBL/GenBank/DDBJ databases">
        <authorList>
            <person name="Manzoor Shahid"/>
            <person name="Zubair Saima"/>
        </authorList>
    </citation>
    <scope>NUCLEOTIDE SEQUENCE [LARGE SCALE GENOMIC DNA]</scope>
    <source>
        <strain evidence="11">V1</strain>
    </source>
</reference>
<reference evidence="9" key="2">
    <citation type="submission" date="2015-01" db="EMBL/GenBank/DDBJ databases">
        <authorList>
            <person name="Xiang T."/>
            <person name="Song Y."/>
            <person name="Huang L."/>
            <person name="Wang B."/>
            <person name="Wu P."/>
        </authorList>
    </citation>
    <scope>NUCLEOTIDE SEQUENCE [LARGE SCALE GENOMIC DNA]</scope>
    <source>
        <strain evidence="9">V1</strain>
    </source>
</reference>
<dbReference type="InterPro" id="IPR035906">
    <property type="entry name" value="MetI-like_sf"/>
</dbReference>
<feature type="transmembrane region" description="Helical" evidence="7">
    <location>
        <begin position="187"/>
        <end position="208"/>
    </location>
</feature>
<evidence type="ECO:0000313" key="12">
    <source>
        <dbReference type="Proteomes" id="UP000323594"/>
    </source>
</evidence>
<feature type="transmembrane region" description="Helical" evidence="7">
    <location>
        <begin position="90"/>
        <end position="111"/>
    </location>
</feature>
<keyword evidence="6 7" id="KW-0472">Membrane</keyword>
<dbReference type="PANTHER" id="PTHR43227:SF3">
    <property type="entry name" value="BINDING-PROTEIN-DEPENDENT TRANSPORT SYSTEMS INNER MEMBRANE COMPONENT"/>
    <property type="match status" value="1"/>
</dbReference>
<dbReference type="EMBL" id="CP042817">
    <property type="protein sequence ID" value="QEJ98770.1"/>
    <property type="molecule type" value="Genomic_DNA"/>
</dbReference>
<evidence type="ECO:0000313" key="11">
    <source>
        <dbReference type="Proteomes" id="UP000042527"/>
    </source>
</evidence>
<evidence type="ECO:0000256" key="2">
    <source>
        <dbReference type="ARBA" id="ARBA00022448"/>
    </source>
</evidence>
<evidence type="ECO:0000256" key="4">
    <source>
        <dbReference type="ARBA" id="ARBA00022692"/>
    </source>
</evidence>
<reference evidence="10 12" key="3">
    <citation type="submission" date="2019-08" db="EMBL/GenBank/DDBJ databases">
        <authorList>
            <person name="Kuhnert P."/>
        </authorList>
    </citation>
    <scope>NUCLEOTIDE SEQUENCE [LARGE SCALE GENOMIC DNA]</scope>
    <source>
        <strain evidence="10 12">B36.5</strain>
    </source>
</reference>
<dbReference type="RefSeq" id="WP_002701049.1">
    <property type="nucleotide sequence ID" value="NZ_CDNC01000049.1"/>
</dbReference>
<dbReference type="GO" id="GO:0055085">
    <property type="term" value="P:transmembrane transport"/>
    <property type="evidence" value="ECO:0007669"/>
    <property type="project" value="InterPro"/>
</dbReference>
<keyword evidence="5 7" id="KW-1133">Transmembrane helix</keyword>
<sequence>MTEKIKKRSWYDKLSFKKKTAFWGFMFLLPWLLGFFLFFVVPLVQVFIYSFHEVSIKPLGGLDMTFLGLKNYFYAFGVDPTFNKELAATLLQVLAMTPLVILFSLLCAVLLNKHFFGRSIVRAIFLIPIVLAAGLFSQRIADTSALQLGNLDQGEQIYNLQILVNIFSSFEAGAPFLRYILKAVGDIFEIVSLSGIQILIFLSALQSIPPALYEVAEIEGATGYETFWKITIAMVSPMILTCTVYTLADLFMRSELMDRFYTLAFGQSKYGLSAAMSAVYLITVVVIVSLTIFLLRKRVFYYE</sequence>
<organism evidence="9 11">
    <name type="scientific">Treponema phagedenis</name>
    <dbReference type="NCBI Taxonomy" id="162"/>
    <lineage>
        <taxon>Bacteria</taxon>
        <taxon>Pseudomonadati</taxon>
        <taxon>Spirochaetota</taxon>
        <taxon>Spirochaetia</taxon>
        <taxon>Spirochaetales</taxon>
        <taxon>Treponemataceae</taxon>
        <taxon>Treponema</taxon>
    </lineage>
</organism>
<keyword evidence="11" id="KW-1185">Reference proteome</keyword>
<dbReference type="GO" id="GO:0005886">
    <property type="term" value="C:plasma membrane"/>
    <property type="evidence" value="ECO:0007669"/>
    <property type="project" value="UniProtKB-SubCell"/>
</dbReference>
<keyword evidence="2" id="KW-0813">Transport</keyword>
<evidence type="ECO:0000313" key="9">
    <source>
        <dbReference type="EMBL" id="CEM63233.1"/>
    </source>
</evidence>
<protein>
    <submittedName>
        <fullName evidence="10">Sugar ABC transporter permease</fullName>
    </submittedName>
</protein>
<proteinExistence type="predicted"/>
<dbReference type="PANTHER" id="PTHR43227">
    <property type="entry name" value="BLL4140 PROTEIN"/>
    <property type="match status" value="1"/>
</dbReference>
<dbReference type="Proteomes" id="UP000323594">
    <property type="component" value="Chromosome"/>
</dbReference>
<evidence type="ECO:0000256" key="1">
    <source>
        <dbReference type="ARBA" id="ARBA00004651"/>
    </source>
</evidence>
<evidence type="ECO:0000259" key="8">
    <source>
        <dbReference type="PROSITE" id="PS50928"/>
    </source>
</evidence>
<accession>A0A0B7GXJ1</accession>